<gene>
    <name evidence="2" type="ORF">IAC72_01755</name>
</gene>
<evidence type="ECO:0000313" key="2">
    <source>
        <dbReference type="EMBL" id="HIU90729.1"/>
    </source>
</evidence>
<evidence type="ECO:0000259" key="1">
    <source>
        <dbReference type="PROSITE" id="PS51186"/>
    </source>
</evidence>
<evidence type="ECO:0000313" key="3">
    <source>
        <dbReference type="Proteomes" id="UP000886852"/>
    </source>
</evidence>
<dbReference type="CDD" id="cd04301">
    <property type="entry name" value="NAT_SF"/>
    <property type="match status" value="1"/>
</dbReference>
<dbReference type="SUPFAM" id="SSF55729">
    <property type="entry name" value="Acyl-CoA N-acyltransferases (Nat)"/>
    <property type="match status" value="1"/>
</dbReference>
<dbReference type="AlphaFoldDB" id="A0A9D1SPU1"/>
<dbReference type="GO" id="GO:0016747">
    <property type="term" value="F:acyltransferase activity, transferring groups other than amino-acyl groups"/>
    <property type="evidence" value="ECO:0007669"/>
    <property type="project" value="InterPro"/>
</dbReference>
<organism evidence="2 3">
    <name type="scientific">Candidatus Fimimonas merdipullorum</name>
    <dbReference type="NCBI Taxonomy" id="2840822"/>
    <lineage>
        <taxon>Bacteria</taxon>
        <taxon>Pseudomonadati</taxon>
        <taxon>Myxococcota</taxon>
        <taxon>Myxococcia</taxon>
        <taxon>Myxococcales</taxon>
        <taxon>Cystobacterineae</taxon>
        <taxon>Myxococcaceae</taxon>
        <taxon>Myxococcaceae incertae sedis</taxon>
        <taxon>Candidatus Fimimonas</taxon>
    </lineage>
</organism>
<dbReference type="InterPro" id="IPR000182">
    <property type="entry name" value="GNAT_dom"/>
</dbReference>
<dbReference type="Proteomes" id="UP000886852">
    <property type="component" value="Unassembled WGS sequence"/>
</dbReference>
<accession>A0A9D1SPU1</accession>
<dbReference type="Gene3D" id="3.40.630.30">
    <property type="match status" value="1"/>
</dbReference>
<protein>
    <submittedName>
        <fullName evidence="2">GNAT family N-acetyltransferase</fullName>
    </submittedName>
</protein>
<proteinExistence type="predicted"/>
<comment type="caution">
    <text evidence="2">The sequence shown here is derived from an EMBL/GenBank/DDBJ whole genome shotgun (WGS) entry which is preliminary data.</text>
</comment>
<dbReference type="InterPro" id="IPR016181">
    <property type="entry name" value="Acyl_CoA_acyltransferase"/>
</dbReference>
<dbReference type="EMBL" id="DVOC01000029">
    <property type="protein sequence ID" value="HIU90729.1"/>
    <property type="molecule type" value="Genomic_DNA"/>
</dbReference>
<feature type="domain" description="N-acetyltransferase" evidence="1">
    <location>
        <begin position="3"/>
        <end position="142"/>
    </location>
</feature>
<dbReference type="PROSITE" id="PS51186">
    <property type="entry name" value="GNAT"/>
    <property type="match status" value="1"/>
</dbReference>
<reference evidence="2" key="1">
    <citation type="submission" date="2020-10" db="EMBL/GenBank/DDBJ databases">
        <authorList>
            <person name="Gilroy R."/>
        </authorList>
    </citation>
    <scope>NUCLEOTIDE SEQUENCE</scope>
    <source>
        <strain evidence="2">ChiHjej12B11-7776</strain>
    </source>
</reference>
<dbReference type="Pfam" id="PF00583">
    <property type="entry name" value="Acetyltransf_1"/>
    <property type="match status" value="1"/>
</dbReference>
<sequence>MNLTMQKLNCDSSLYAWAEDLVKQSFPLCERRDDDVQRQTLAHPDYHFCALLDGQDAVGVVGFWQTGDFLYLENFCTLPSLRNKGYGSAALTLLKSRGVPVVLEIEIPCDELTSRRKGFYLRNGMRENPYPHLQPRYRKTDAPLSLQVLTYPQAFTEGQYALFRQYLDDNVDVVTRKV</sequence>
<name>A0A9D1SPU1_9BACT</name>
<reference evidence="2" key="2">
    <citation type="journal article" date="2021" name="PeerJ">
        <title>Extensive microbial diversity within the chicken gut microbiome revealed by metagenomics and culture.</title>
        <authorList>
            <person name="Gilroy R."/>
            <person name="Ravi A."/>
            <person name="Getino M."/>
            <person name="Pursley I."/>
            <person name="Horton D.L."/>
            <person name="Alikhan N.F."/>
            <person name="Baker D."/>
            <person name="Gharbi K."/>
            <person name="Hall N."/>
            <person name="Watson M."/>
            <person name="Adriaenssens E.M."/>
            <person name="Foster-Nyarko E."/>
            <person name="Jarju S."/>
            <person name="Secka A."/>
            <person name="Antonio M."/>
            <person name="Oren A."/>
            <person name="Chaudhuri R.R."/>
            <person name="La Ragione R."/>
            <person name="Hildebrand F."/>
            <person name="Pallen M.J."/>
        </authorList>
    </citation>
    <scope>NUCLEOTIDE SEQUENCE</scope>
    <source>
        <strain evidence="2">ChiHjej12B11-7776</strain>
    </source>
</reference>